<feature type="domain" description="Hyaluronan-mediated motility receptor C-terminal" evidence="5">
    <location>
        <begin position="12"/>
        <end position="74"/>
    </location>
</feature>
<evidence type="ECO:0000259" key="5">
    <source>
        <dbReference type="Pfam" id="PF15908"/>
    </source>
</evidence>
<dbReference type="GO" id="GO:0005819">
    <property type="term" value="C:spindle"/>
    <property type="evidence" value="ECO:0007669"/>
    <property type="project" value="UniProtKB-SubCell"/>
</dbReference>
<keyword evidence="2" id="KW-0963">Cytoplasm</keyword>
<evidence type="ECO:0000313" key="7">
    <source>
        <dbReference type="RefSeq" id="XP_031754598.1"/>
    </source>
</evidence>
<dbReference type="Xenbase" id="XB-GENE-29095667">
    <property type="gene designation" value="LOC116409706"/>
</dbReference>
<sequence>MQSCWITRCYEAENTELKQEVSKLRAQLAKEKQVEKQLQAHLTEIQGVKRFDPSKAFRHDVKENVMPKAPLREGNKR</sequence>
<dbReference type="KEGG" id="xtr:116409706"/>
<evidence type="ECO:0000313" key="6">
    <source>
        <dbReference type="Proteomes" id="UP000008143"/>
    </source>
</evidence>
<accession>A0A8J1J9Q6</accession>
<dbReference type="OrthoDB" id="419631at2759"/>
<gene>
    <name evidence="7 8 9" type="primary">LOC116409706</name>
</gene>
<keyword evidence="3" id="KW-0206">Cytoskeleton</keyword>
<evidence type="ECO:0000256" key="3">
    <source>
        <dbReference type="ARBA" id="ARBA00023212"/>
    </source>
</evidence>
<dbReference type="RefSeq" id="XP_031754598.1">
    <property type="nucleotide sequence ID" value="XM_031898738.1"/>
</dbReference>
<keyword evidence="4" id="KW-0175">Coiled coil</keyword>
<feature type="coiled-coil region" evidence="4">
    <location>
        <begin position="7"/>
        <end position="41"/>
    </location>
</feature>
<dbReference type="InterPro" id="IPR031794">
    <property type="entry name" value="HMMR_C"/>
</dbReference>
<proteinExistence type="predicted"/>
<dbReference type="PANTHER" id="PTHR18956:SF6">
    <property type="entry name" value="HYALURONAN MEDIATED MOTILITY RECEPTOR"/>
    <property type="match status" value="1"/>
</dbReference>
<dbReference type="Pfam" id="PF15908">
    <property type="entry name" value="HMMR_C"/>
    <property type="match status" value="1"/>
</dbReference>
<evidence type="ECO:0000313" key="8">
    <source>
        <dbReference type="RefSeq" id="XP_031754599.1"/>
    </source>
</evidence>
<reference evidence="7 8" key="1">
    <citation type="submission" date="2025-04" db="UniProtKB">
        <authorList>
            <consortium name="RefSeq"/>
        </authorList>
    </citation>
    <scope>IDENTIFICATION</scope>
    <source>
        <strain evidence="7 8">Nigerian</strain>
        <tissue evidence="7 8">Liver and blood</tissue>
    </source>
</reference>
<dbReference type="GeneID" id="116409706"/>
<dbReference type="AGR" id="Xenbase:XB-GENE-29095667"/>
<evidence type="ECO:0000256" key="4">
    <source>
        <dbReference type="SAM" id="Coils"/>
    </source>
</evidence>
<dbReference type="AlphaFoldDB" id="A0A8J1J9Q6"/>
<organism evidence="6 8">
    <name type="scientific">Xenopus tropicalis</name>
    <name type="common">Western clawed frog</name>
    <name type="synonym">Silurana tropicalis</name>
    <dbReference type="NCBI Taxonomy" id="8364"/>
    <lineage>
        <taxon>Eukaryota</taxon>
        <taxon>Metazoa</taxon>
        <taxon>Chordata</taxon>
        <taxon>Craniata</taxon>
        <taxon>Vertebrata</taxon>
        <taxon>Euteleostomi</taxon>
        <taxon>Amphibia</taxon>
        <taxon>Batrachia</taxon>
        <taxon>Anura</taxon>
        <taxon>Pipoidea</taxon>
        <taxon>Pipidae</taxon>
        <taxon>Xenopodinae</taxon>
        <taxon>Xenopus</taxon>
        <taxon>Silurana</taxon>
    </lineage>
</organism>
<comment type="subcellular location">
    <subcellularLocation>
        <location evidence="1">Cytoplasm</location>
        <location evidence="1">Cytoskeleton</location>
        <location evidence="1">Spindle</location>
    </subcellularLocation>
</comment>
<evidence type="ECO:0000256" key="2">
    <source>
        <dbReference type="ARBA" id="ARBA00022490"/>
    </source>
</evidence>
<dbReference type="InterPro" id="IPR026203">
    <property type="entry name" value="IHABP"/>
</dbReference>
<keyword evidence="6" id="KW-1185">Reference proteome</keyword>
<name>A0A8J1J9Q6_XENTR</name>
<evidence type="ECO:0000313" key="9">
    <source>
        <dbReference type="Xenbase" id="XB-GENE-29095667"/>
    </source>
</evidence>
<dbReference type="GO" id="GO:0005540">
    <property type="term" value="F:hyaluronic acid binding"/>
    <property type="evidence" value="ECO:0007669"/>
    <property type="project" value="InterPro"/>
</dbReference>
<evidence type="ECO:0000256" key="1">
    <source>
        <dbReference type="ARBA" id="ARBA00004186"/>
    </source>
</evidence>
<dbReference type="RefSeq" id="XP_031754599.1">
    <property type="nucleotide sequence ID" value="XM_031898739.1"/>
</dbReference>
<dbReference type="Proteomes" id="UP000008143">
    <property type="component" value="Chromosome 3"/>
</dbReference>
<protein>
    <submittedName>
        <fullName evidence="7 8">Hyaluronan-mediated motility receptor-like</fullName>
    </submittedName>
</protein>
<dbReference type="PANTHER" id="PTHR18956">
    <property type="entry name" value="HYALURONAN MEDIATED MOTILITY RECEPTOR"/>
    <property type="match status" value="1"/>
</dbReference>